<dbReference type="Pfam" id="PF18651">
    <property type="entry name" value="CshA_NR2"/>
    <property type="match status" value="1"/>
</dbReference>
<dbReference type="Proteomes" id="UP001142462">
    <property type="component" value="Unassembled WGS sequence"/>
</dbReference>
<feature type="domain" description="DUF7927" evidence="5">
    <location>
        <begin position="574"/>
        <end position="691"/>
    </location>
</feature>
<evidence type="ECO:0000259" key="4">
    <source>
        <dbReference type="Pfam" id="PF20009"/>
    </source>
</evidence>
<dbReference type="Pfam" id="PF25549">
    <property type="entry name" value="DUF7927"/>
    <property type="match status" value="8"/>
</dbReference>
<evidence type="ECO:0008006" key="8">
    <source>
        <dbReference type="Google" id="ProtNLM"/>
    </source>
</evidence>
<dbReference type="InterPro" id="IPR057687">
    <property type="entry name" value="DUF7927"/>
</dbReference>
<dbReference type="NCBIfam" id="TIGR01451">
    <property type="entry name" value="B_ant_repeat"/>
    <property type="match status" value="1"/>
</dbReference>
<organism evidence="6 7">
    <name type="scientific">Microbacterium barkeri</name>
    <dbReference type="NCBI Taxonomy" id="33917"/>
    <lineage>
        <taxon>Bacteria</taxon>
        <taxon>Bacillati</taxon>
        <taxon>Actinomycetota</taxon>
        <taxon>Actinomycetes</taxon>
        <taxon>Micrococcales</taxon>
        <taxon>Microbacteriaceae</taxon>
        <taxon>Microbacterium</taxon>
    </lineage>
</organism>
<feature type="compositionally biased region" description="Pro residues" evidence="1">
    <location>
        <begin position="1588"/>
        <end position="1612"/>
    </location>
</feature>
<feature type="region of interest" description="Disordered" evidence="1">
    <location>
        <begin position="1200"/>
        <end position="1219"/>
    </location>
</feature>
<feature type="domain" description="Surface adhesin CshA non-repetitive" evidence="3">
    <location>
        <begin position="39"/>
        <end position="241"/>
    </location>
</feature>
<feature type="domain" description="DUF7927" evidence="5">
    <location>
        <begin position="701"/>
        <end position="832"/>
    </location>
</feature>
<dbReference type="PANTHER" id="PTHR34819:SF3">
    <property type="entry name" value="CELL SURFACE PROTEIN"/>
    <property type="match status" value="1"/>
</dbReference>
<dbReference type="InterPro" id="IPR051172">
    <property type="entry name" value="Chlamydia_OmcB"/>
</dbReference>
<keyword evidence="2" id="KW-0812">Transmembrane</keyword>
<dbReference type="InterPro" id="IPR045474">
    <property type="entry name" value="GEVED"/>
</dbReference>
<dbReference type="Pfam" id="PF20009">
    <property type="entry name" value="GEVED"/>
    <property type="match status" value="1"/>
</dbReference>
<evidence type="ECO:0000256" key="2">
    <source>
        <dbReference type="SAM" id="Phobius"/>
    </source>
</evidence>
<feature type="domain" description="DUF7927" evidence="5">
    <location>
        <begin position="1232"/>
        <end position="1356"/>
    </location>
</feature>
<feature type="domain" description="GEVED" evidence="4">
    <location>
        <begin position="350"/>
        <end position="423"/>
    </location>
</feature>
<proteinExistence type="predicted"/>
<feature type="domain" description="DUF7927" evidence="5">
    <location>
        <begin position="1359"/>
        <end position="1485"/>
    </location>
</feature>
<feature type="domain" description="DUF7927" evidence="5">
    <location>
        <begin position="1095"/>
        <end position="1226"/>
    </location>
</feature>
<dbReference type="InterPro" id="IPR013783">
    <property type="entry name" value="Ig-like_fold"/>
</dbReference>
<accession>A0A9W6H5G0</accession>
<dbReference type="EMBL" id="BSEJ01000013">
    <property type="protein sequence ID" value="GLJ62420.1"/>
    <property type="molecule type" value="Genomic_DNA"/>
</dbReference>
<feature type="domain" description="DUF7927" evidence="5">
    <location>
        <begin position="835"/>
        <end position="962"/>
    </location>
</feature>
<feature type="region of interest" description="Disordered" evidence="1">
    <location>
        <begin position="1463"/>
        <end position="1623"/>
    </location>
</feature>
<comment type="caution">
    <text evidence="6">The sequence shown here is derived from an EMBL/GenBank/DDBJ whole genome shotgun (WGS) entry which is preliminary data.</text>
</comment>
<feature type="compositionally biased region" description="Pro residues" evidence="1">
    <location>
        <begin position="1571"/>
        <end position="1580"/>
    </location>
</feature>
<keyword evidence="2" id="KW-0472">Membrane</keyword>
<gene>
    <name evidence="6" type="ORF">GCM10017576_25500</name>
</gene>
<feature type="compositionally biased region" description="Pro residues" evidence="1">
    <location>
        <begin position="1488"/>
        <end position="1563"/>
    </location>
</feature>
<dbReference type="PRINTS" id="PR01217">
    <property type="entry name" value="PRICHEXTENSN"/>
</dbReference>
<name>A0A9W6H5G0_9MICO</name>
<feature type="transmembrane region" description="Helical" evidence="2">
    <location>
        <begin position="1626"/>
        <end position="1647"/>
    </location>
</feature>
<dbReference type="InterPro" id="IPR047589">
    <property type="entry name" value="DUF11_rpt"/>
</dbReference>
<dbReference type="PANTHER" id="PTHR34819">
    <property type="entry name" value="LARGE CYSTEINE-RICH PERIPLASMIC PROTEIN OMCB"/>
    <property type="match status" value="1"/>
</dbReference>
<evidence type="ECO:0000259" key="3">
    <source>
        <dbReference type="Pfam" id="PF18651"/>
    </source>
</evidence>
<dbReference type="GO" id="GO:0005975">
    <property type="term" value="P:carbohydrate metabolic process"/>
    <property type="evidence" value="ECO:0007669"/>
    <property type="project" value="UniProtKB-ARBA"/>
</dbReference>
<feature type="domain" description="DUF7927" evidence="5">
    <location>
        <begin position="431"/>
        <end position="556"/>
    </location>
</feature>
<protein>
    <recommendedName>
        <fullName evidence="8">Repeat protein (TIGR01451 family)</fullName>
    </recommendedName>
</protein>
<dbReference type="RefSeq" id="WP_271174114.1">
    <property type="nucleotide sequence ID" value="NZ_BSEJ01000013.1"/>
</dbReference>
<evidence type="ECO:0000256" key="1">
    <source>
        <dbReference type="SAM" id="MobiDB-lite"/>
    </source>
</evidence>
<dbReference type="Gene3D" id="2.60.40.10">
    <property type="entry name" value="Immunoglobulins"/>
    <property type="match status" value="1"/>
</dbReference>
<keyword evidence="7" id="KW-1185">Reference proteome</keyword>
<evidence type="ECO:0000313" key="7">
    <source>
        <dbReference type="Proteomes" id="UP001142462"/>
    </source>
</evidence>
<dbReference type="InterPro" id="IPR040683">
    <property type="entry name" value="CshA_NR2"/>
</dbReference>
<sequence>MAVITTLVAGLVGATGALVVTEPAAATYAQGGSGRHIGAIDWIEWGASGAPITNGTTATSTRDIAGQELTTTCTITDVVGSVAAYRSGDYSGDSLDDLYNIGGAGSANQMVYGLVNRDNGATVSFHFSCETRLNGALVPLGGLVVADAESSNRSQGEYVQAKPDEAATTWRVIERARSCDTNVLATLGSDKTLRLHPDAEQCSSRQRGGSGPMAIGYMDGATGAAVTVKGGGKSAVALGVVLEADFGDAPESYGAAGALFERAWTGGEVPVGETNVSSSSFALATQSQPRTRLGAIVDSDNGHQFSAAADADDRTAQADEDAVGAIGSIDVTPGERYVLEDVACTGPGFVAAWIDWNRNGAFDDGERSGAVECVGSSVDLAWTVPMDAQDGASFARIRIAQTADGVASPVGMTTTGEVEDHALSIALPHLAIEKISDATADTRPGDTVTYTVRARNTGATAYTDAYPAVVFDDLSGVLDDAAYSDDARADREGDLAYAEPLLSWTGPLAAGDAVEITYTTMVKAGGDGTARNVAWEPNDPENPATPSCDPADGGVDPTTGEPCAEAVHLLPKLKVVKTAVTEELPAVGETATFRIELTNVGPGAFTAEEPARVEDDLVDVLDDAVFGAATSDVDPQPVFDGERYLTWQGALASGQTVTIEYTVDFRGTGDNVLRNTACVPEADTASGAPSCDFAQIPAANLTWWKTVKTDDDPVVAGSTLEYTLWFANDGEADATVDAVDHLVHVLDDADVTVEPSSDTLTVVRDGDRIAITGTVAPGATVPVRYTVTVKPDGQRGDDVAANFLLPAGEEPPTAPVCEPDAARFPDCTTTPIAAVEYAKSVTASTDPVAEGTVLTYEITVTGTGETTAPVVREDDLSGVLDDADLTTQPSSDTESVTVTEVQDGRFAIGGTIGAGKTATITYTVTVRAAADRGDHRADNFLVTPGETPSTSCESGDDCTSTPMPAISAAKSADPATGETVVAGQRVTYTLEFRNDGTAAGDVEYVDDLSGVLDDAALVDGPSSAVLDAVIDGDALRVSGTLEPRQVTTVAYTVEVGQDGARGDNRLANVLAPSDLGEPSCDDALVSCTEHPVPELASWKSVEASATPVAAGTELTYTLHFENTGEAPASVDEVDHLVHVLDDAFVTVEPTAGALTAIRDGDTIAITGEVAPRSVETVMYTVTVKADGERGDDIAANFLLPAGEEPPTEPTCQPADGERPDCTVTPIGRLLTGKAVEASSDPIVTGTELTYTLTFDNQGEGPATVAHIDRLADVLDDATLSEAPVASDDALQVTEVLNGAFAITGELAAGQVVTVRYTVVVNAEGERGNDVAANFLVPSGEEPPATCDGPDCTVTPIGRITAEKSADPASGTAVDAGDRVTYTLSFANDGQAATAVDWTDSLADVLDDAELVEGPTADGLTAVLDGDVLHVTGTLDTEATAAVTYTVEVRPYDEQGDHTLANHLTRTGEEPPTACDPDSRLCTEHPTVTPTPEPTPEPTPTDPAPEPTPEPTPTDPAPEPTPEPTPTDPAPEPTPEPTPTDPAPQPTPEPTPTDPAPEPTPEPSEPAEPEPTDPAPQPSEPAEPEPSEPAEPAPSDPADPAPSAPADPTPAPQPEDDGSLSPTGVSITVGALLAALVAAAGGAALMVVRRRRERDAA</sequence>
<feature type="region of interest" description="Disordered" evidence="1">
    <location>
        <begin position="531"/>
        <end position="557"/>
    </location>
</feature>
<evidence type="ECO:0000313" key="6">
    <source>
        <dbReference type="EMBL" id="GLJ62420.1"/>
    </source>
</evidence>
<evidence type="ECO:0000259" key="5">
    <source>
        <dbReference type="Pfam" id="PF25549"/>
    </source>
</evidence>
<reference evidence="6" key="2">
    <citation type="submission" date="2023-01" db="EMBL/GenBank/DDBJ databases">
        <authorList>
            <person name="Sun Q."/>
            <person name="Evtushenko L."/>
        </authorList>
    </citation>
    <scope>NUCLEOTIDE SEQUENCE</scope>
    <source>
        <strain evidence="6">VKM Ac-1020</strain>
    </source>
</reference>
<reference evidence="6" key="1">
    <citation type="journal article" date="2014" name="Int. J. Syst. Evol. Microbiol.">
        <title>Complete genome sequence of Corynebacterium casei LMG S-19264T (=DSM 44701T), isolated from a smear-ripened cheese.</title>
        <authorList>
            <consortium name="US DOE Joint Genome Institute (JGI-PGF)"/>
            <person name="Walter F."/>
            <person name="Albersmeier A."/>
            <person name="Kalinowski J."/>
            <person name="Ruckert C."/>
        </authorList>
    </citation>
    <scope>NUCLEOTIDE SEQUENCE</scope>
    <source>
        <strain evidence="6">VKM Ac-1020</strain>
    </source>
</reference>
<feature type="domain" description="DUF7927" evidence="5">
    <location>
        <begin position="966"/>
        <end position="1092"/>
    </location>
</feature>
<keyword evidence="2" id="KW-1133">Transmembrane helix</keyword>